<name>A0ACC2GPH7_DALPE</name>
<evidence type="ECO:0000313" key="1">
    <source>
        <dbReference type="EMBL" id="KAJ8005330.1"/>
    </source>
</evidence>
<comment type="caution">
    <text evidence="1">The sequence shown here is derived from an EMBL/GenBank/DDBJ whole genome shotgun (WGS) entry which is preliminary data.</text>
</comment>
<sequence length="198" mass="22511">MVFSSDNRKTLECRAKNPALPQALETSHEMNVYFPPERPVIHGLDSEGLVKKGTLLRLVCVSHGGNPLATLQWTMSGTVLSTTWEVETMMQRSSSRVNLLIEPKNNQAELRCEGVNQVSPSPLYDSRKITVLFEPEDVQVLGKFEAKEGEEVTLSCYTSSSNPPVQIRWWLGFKELNNYTVFVSEVRHLLRRTYYYIG</sequence>
<accession>A0ACC2GPH7</accession>
<protein>
    <submittedName>
        <fullName evidence="1">Uncharacterized protein</fullName>
    </submittedName>
</protein>
<evidence type="ECO:0000313" key="2">
    <source>
        <dbReference type="Proteomes" id="UP001157502"/>
    </source>
</evidence>
<dbReference type="Proteomes" id="UP001157502">
    <property type="component" value="Chromosome 11"/>
</dbReference>
<organism evidence="1 2">
    <name type="scientific">Dallia pectoralis</name>
    <name type="common">Alaska blackfish</name>
    <dbReference type="NCBI Taxonomy" id="75939"/>
    <lineage>
        <taxon>Eukaryota</taxon>
        <taxon>Metazoa</taxon>
        <taxon>Chordata</taxon>
        <taxon>Craniata</taxon>
        <taxon>Vertebrata</taxon>
        <taxon>Euteleostomi</taxon>
        <taxon>Actinopterygii</taxon>
        <taxon>Neopterygii</taxon>
        <taxon>Teleostei</taxon>
        <taxon>Protacanthopterygii</taxon>
        <taxon>Esociformes</taxon>
        <taxon>Umbridae</taxon>
        <taxon>Dallia</taxon>
    </lineage>
</organism>
<proteinExistence type="predicted"/>
<keyword evidence="2" id="KW-1185">Reference proteome</keyword>
<dbReference type="EMBL" id="CM055738">
    <property type="protein sequence ID" value="KAJ8005330.1"/>
    <property type="molecule type" value="Genomic_DNA"/>
</dbReference>
<gene>
    <name evidence="1" type="ORF">DPEC_G00145510</name>
</gene>
<reference evidence="1" key="1">
    <citation type="submission" date="2021-05" db="EMBL/GenBank/DDBJ databases">
        <authorList>
            <person name="Pan Q."/>
            <person name="Jouanno E."/>
            <person name="Zahm M."/>
            <person name="Klopp C."/>
            <person name="Cabau C."/>
            <person name="Louis A."/>
            <person name="Berthelot C."/>
            <person name="Parey E."/>
            <person name="Roest Crollius H."/>
            <person name="Montfort J."/>
            <person name="Robinson-Rechavi M."/>
            <person name="Bouchez O."/>
            <person name="Lampietro C."/>
            <person name="Lopez Roques C."/>
            <person name="Donnadieu C."/>
            <person name="Postlethwait J."/>
            <person name="Bobe J."/>
            <person name="Dillon D."/>
            <person name="Chandos A."/>
            <person name="von Hippel F."/>
            <person name="Guiguen Y."/>
        </authorList>
    </citation>
    <scope>NUCLEOTIDE SEQUENCE</scope>
    <source>
        <strain evidence="1">YG-Jan2019</strain>
    </source>
</reference>